<gene>
    <name evidence="5" type="ORF">EW146_g8689</name>
</gene>
<sequence length="75" mass="8378">MDESIEPAGWTPFDSARPVIANTTYYAEYASTGPGGNTTARVAVEHILTPEEAKIFTVDGVFLERPSWIDFDYEY</sequence>
<evidence type="ECO:0000313" key="5">
    <source>
        <dbReference type="EMBL" id="THH09408.1"/>
    </source>
</evidence>
<dbReference type="AlphaFoldDB" id="A0A4S4LE86"/>
<evidence type="ECO:0000256" key="2">
    <source>
        <dbReference type="ARBA" id="ARBA00022801"/>
    </source>
</evidence>
<comment type="caution">
    <text evidence="5">The sequence shown here is derived from an EMBL/GenBank/DDBJ whole genome shotgun (WGS) entry which is preliminary data.</text>
</comment>
<proteinExistence type="predicted"/>
<keyword evidence="6" id="KW-1185">Reference proteome</keyword>
<dbReference type="GO" id="GO:0045490">
    <property type="term" value="P:pectin catabolic process"/>
    <property type="evidence" value="ECO:0007669"/>
    <property type="project" value="UniProtKB-UniPathway"/>
</dbReference>
<dbReference type="Gene3D" id="2.160.20.10">
    <property type="entry name" value="Single-stranded right-handed beta-helix, Pectin lyase-like"/>
    <property type="match status" value="1"/>
</dbReference>
<evidence type="ECO:0000256" key="3">
    <source>
        <dbReference type="ARBA" id="ARBA00023085"/>
    </source>
</evidence>
<feature type="domain" description="Pectinesterase catalytic" evidence="4">
    <location>
        <begin position="1"/>
        <end position="60"/>
    </location>
</feature>
<dbReference type="InterPro" id="IPR012334">
    <property type="entry name" value="Pectin_lyas_fold"/>
</dbReference>
<dbReference type="PANTHER" id="PTHR31707">
    <property type="entry name" value="PECTINESTERASE"/>
    <property type="match status" value="1"/>
</dbReference>
<accession>A0A4S4LE86</accession>
<dbReference type="GO" id="GO:0030599">
    <property type="term" value="F:pectinesterase activity"/>
    <property type="evidence" value="ECO:0007669"/>
    <property type="project" value="InterPro"/>
</dbReference>
<dbReference type="UniPathway" id="UPA00545">
    <property type="reaction ID" value="UER00823"/>
</dbReference>
<protein>
    <recommendedName>
        <fullName evidence="4">Pectinesterase catalytic domain-containing protein</fullName>
    </recommendedName>
</protein>
<dbReference type="OrthoDB" id="2019149at2759"/>
<comment type="pathway">
    <text evidence="1">Glycan metabolism; pectin degradation; 2-dehydro-3-deoxy-D-gluconate from pectin: step 1/5.</text>
</comment>
<dbReference type="Pfam" id="PF01095">
    <property type="entry name" value="Pectinesterase"/>
    <property type="match status" value="1"/>
</dbReference>
<reference evidence="5 6" key="1">
    <citation type="submission" date="2019-02" db="EMBL/GenBank/DDBJ databases">
        <title>Genome sequencing of the rare red list fungi Bondarzewia mesenterica.</title>
        <authorList>
            <person name="Buettner E."/>
            <person name="Kellner H."/>
        </authorList>
    </citation>
    <scope>NUCLEOTIDE SEQUENCE [LARGE SCALE GENOMIC DNA]</scope>
    <source>
        <strain evidence="5 6">DSM 108281</strain>
    </source>
</reference>
<dbReference type="SUPFAM" id="SSF51126">
    <property type="entry name" value="Pectin lyase-like"/>
    <property type="match status" value="1"/>
</dbReference>
<dbReference type="GO" id="GO:0042545">
    <property type="term" value="P:cell wall modification"/>
    <property type="evidence" value="ECO:0007669"/>
    <property type="project" value="InterPro"/>
</dbReference>
<organism evidence="5 6">
    <name type="scientific">Bondarzewia mesenterica</name>
    <dbReference type="NCBI Taxonomy" id="1095465"/>
    <lineage>
        <taxon>Eukaryota</taxon>
        <taxon>Fungi</taxon>
        <taxon>Dikarya</taxon>
        <taxon>Basidiomycota</taxon>
        <taxon>Agaricomycotina</taxon>
        <taxon>Agaricomycetes</taxon>
        <taxon>Russulales</taxon>
        <taxon>Bondarzewiaceae</taxon>
        <taxon>Bondarzewia</taxon>
    </lineage>
</organism>
<keyword evidence="2" id="KW-0378">Hydrolase</keyword>
<dbReference type="InterPro" id="IPR000070">
    <property type="entry name" value="Pectinesterase_cat"/>
</dbReference>
<evidence type="ECO:0000256" key="1">
    <source>
        <dbReference type="ARBA" id="ARBA00005184"/>
    </source>
</evidence>
<dbReference type="EMBL" id="SGPL01000632">
    <property type="protein sequence ID" value="THH09408.1"/>
    <property type="molecule type" value="Genomic_DNA"/>
</dbReference>
<name>A0A4S4LE86_9AGAM</name>
<keyword evidence="3" id="KW-0063">Aspartyl esterase</keyword>
<dbReference type="InterPro" id="IPR011050">
    <property type="entry name" value="Pectin_lyase_fold/virulence"/>
</dbReference>
<evidence type="ECO:0000313" key="6">
    <source>
        <dbReference type="Proteomes" id="UP000310158"/>
    </source>
</evidence>
<dbReference type="Proteomes" id="UP000310158">
    <property type="component" value="Unassembled WGS sequence"/>
</dbReference>
<evidence type="ECO:0000259" key="4">
    <source>
        <dbReference type="Pfam" id="PF01095"/>
    </source>
</evidence>